<evidence type="ECO:0000313" key="6">
    <source>
        <dbReference type="EMBL" id="RIJ23778.1"/>
    </source>
</evidence>
<dbReference type="InterPro" id="IPR005475">
    <property type="entry name" value="Transketolase-like_Pyr-bd"/>
</dbReference>
<protein>
    <submittedName>
        <fullName evidence="6">Transketolase</fullName>
    </submittedName>
</protein>
<gene>
    <name evidence="6" type="ORF">D1224_05820</name>
</gene>
<organism evidence="6 7">
    <name type="scientific">Henriciella barbarensis</name>
    <dbReference type="NCBI Taxonomy" id="86342"/>
    <lineage>
        <taxon>Bacteria</taxon>
        <taxon>Pseudomonadati</taxon>
        <taxon>Pseudomonadota</taxon>
        <taxon>Alphaproteobacteria</taxon>
        <taxon>Hyphomonadales</taxon>
        <taxon>Hyphomonadaceae</taxon>
        <taxon>Henriciella</taxon>
    </lineage>
</organism>
<dbReference type="AlphaFoldDB" id="A0A399QXZ3"/>
<dbReference type="OrthoDB" id="9773339at2"/>
<dbReference type="InterPro" id="IPR051157">
    <property type="entry name" value="PDH/Transketolase"/>
</dbReference>
<dbReference type="Gene3D" id="3.40.50.920">
    <property type="match status" value="1"/>
</dbReference>
<dbReference type="EMBL" id="QWGB01000005">
    <property type="protein sequence ID" value="RIJ23778.1"/>
    <property type="molecule type" value="Genomic_DNA"/>
</dbReference>
<dbReference type="SMART" id="SM00861">
    <property type="entry name" value="Transket_pyr"/>
    <property type="match status" value="1"/>
</dbReference>
<comment type="cofactor">
    <cofactor evidence="2">
        <name>Mg(2+)</name>
        <dbReference type="ChEBI" id="CHEBI:18420"/>
    </cofactor>
</comment>
<evidence type="ECO:0000256" key="2">
    <source>
        <dbReference type="ARBA" id="ARBA00001946"/>
    </source>
</evidence>
<dbReference type="PANTHER" id="PTHR43825:SF1">
    <property type="entry name" value="TRANSKETOLASE-LIKE PYRIMIDINE-BINDING DOMAIN-CONTAINING PROTEIN"/>
    <property type="match status" value="1"/>
</dbReference>
<dbReference type="SUPFAM" id="SSF52922">
    <property type="entry name" value="TK C-terminal domain-like"/>
    <property type="match status" value="1"/>
</dbReference>
<comment type="similarity">
    <text evidence="4">Belongs to the transketolase family.</text>
</comment>
<comment type="cofactor">
    <cofactor evidence="1">
        <name>Mn(2+)</name>
        <dbReference type="ChEBI" id="CHEBI:29035"/>
    </cofactor>
</comment>
<dbReference type="Pfam" id="PF00456">
    <property type="entry name" value="Transketolase_N"/>
    <property type="match status" value="1"/>
</dbReference>
<dbReference type="InterPro" id="IPR005474">
    <property type="entry name" value="Transketolase_N"/>
</dbReference>
<proteinExistence type="inferred from homology"/>
<dbReference type="PANTHER" id="PTHR43825">
    <property type="entry name" value="PYRUVATE DEHYDROGENASE E1 COMPONENT"/>
    <property type="match status" value="1"/>
</dbReference>
<keyword evidence="7" id="KW-1185">Reference proteome</keyword>
<dbReference type="InterPro" id="IPR009014">
    <property type="entry name" value="Transketo_C/PFOR_II"/>
</dbReference>
<feature type="domain" description="Transketolase-like pyrimidine-binding" evidence="5">
    <location>
        <begin position="327"/>
        <end position="492"/>
    </location>
</feature>
<dbReference type="SUPFAM" id="SSF52518">
    <property type="entry name" value="Thiamin diphosphate-binding fold (THDP-binding)"/>
    <property type="match status" value="2"/>
</dbReference>
<dbReference type="Proteomes" id="UP000265431">
    <property type="component" value="Unassembled WGS sequence"/>
</dbReference>
<sequence length="637" mass="67801">MGDLITEAVSGTLYYLDKPAFARVQECNASAEQRTSLFADMARLNTLYMIANAGSGHIGSSFSSMDVVAWLYLNEMKGEDLYFSSKGHDAPGLYAVLTALDVLPFDSIHKLRKIDGLPGHPDVGVAGMVTNTGSLGMGISKAKGMAFANRMLDKPARIYVMTGDGELQEGQIWESLISAANNGDSEVTVIVDHNKIQSDYSVERTSSLGDLEAKFNSFGWHTQSIDGHDIDAMRDALTAARQDEKRPSVIIANTIKGKGVSFMEGVSVDSDVERFQFHSGAPQAEDYTLGAQELISRILDGHKAAGLPEPEFETIERPAAPQGGNPVKLFPSYTAALLDQAKRNDKLVALDADLVLDMGLEPFRDTHPDRFVECGIAEMDMVSQAGGMALKGLLPVVHSFSCFLSTRPNEQIYNNATEHTKIVYVGGLSGALPGGPGHSHQSVREISALGSIPKMAMVEPAHPDEVAPLLDWCLNTHDGPSFLRLVSIPYETAYEADASWTPAAGQGRVARKGDGSAVLIASGLVGTAQALKAADRLAGEGVDATVISLPFLNIVDGEWLAKTIGDAKLVATIDNHYRRYGQGDAVATALAEAGALSGCKFVRLGLDLTPPSGTNDQVLKAVGLDDETIAAAVQAVL</sequence>
<dbReference type="InterPro" id="IPR033248">
    <property type="entry name" value="Transketolase_C"/>
</dbReference>
<dbReference type="GO" id="GO:0005737">
    <property type="term" value="C:cytoplasm"/>
    <property type="evidence" value="ECO:0007669"/>
    <property type="project" value="UniProtKB-ARBA"/>
</dbReference>
<accession>A0A399QXZ3</accession>
<dbReference type="InterPro" id="IPR029061">
    <property type="entry name" value="THDP-binding"/>
</dbReference>
<dbReference type="Pfam" id="PF02780">
    <property type="entry name" value="Transketolase_C"/>
    <property type="match status" value="1"/>
</dbReference>
<evidence type="ECO:0000256" key="1">
    <source>
        <dbReference type="ARBA" id="ARBA00001936"/>
    </source>
</evidence>
<dbReference type="Pfam" id="PF02779">
    <property type="entry name" value="Transket_pyr"/>
    <property type="match status" value="1"/>
</dbReference>
<comment type="caution">
    <text evidence="6">The sequence shown here is derived from an EMBL/GenBank/DDBJ whole genome shotgun (WGS) entry which is preliminary data.</text>
</comment>
<reference evidence="6 7" key="1">
    <citation type="submission" date="2018-08" db="EMBL/GenBank/DDBJ databases">
        <title>Henriciella mobilis sp. nov., isolated from seawater.</title>
        <authorList>
            <person name="Cheng H."/>
            <person name="Wu Y.-H."/>
            <person name="Xu X.-W."/>
            <person name="Guo L.-L."/>
        </authorList>
    </citation>
    <scope>NUCLEOTIDE SEQUENCE [LARGE SCALE GENOMIC DNA]</scope>
    <source>
        <strain evidence="6 7">CCUG66934</strain>
    </source>
</reference>
<dbReference type="CDD" id="cd07033">
    <property type="entry name" value="TPP_PYR_DXS_TK_like"/>
    <property type="match status" value="1"/>
</dbReference>
<evidence type="ECO:0000259" key="5">
    <source>
        <dbReference type="SMART" id="SM00861"/>
    </source>
</evidence>
<dbReference type="CDD" id="cd02012">
    <property type="entry name" value="TPP_TK"/>
    <property type="match status" value="1"/>
</dbReference>
<dbReference type="Gene3D" id="3.40.50.970">
    <property type="match status" value="2"/>
</dbReference>
<dbReference type="RefSeq" id="WP_119378966.1">
    <property type="nucleotide sequence ID" value="NZ_QWGB01000005.1"/>
</dbReference>
<name>A0A399QXZ3_9PROT</name>
<evidence type="ECO:0000256" key="4">
    <source>
        <dbReference type="ARBA" id="ARBA00007131"/>
    </source>
</evidence>
<evidence type="ECO:0000313" key="7">
    <source>
        <dbReference type="Proteomes" id="UP000265431"/>
    </source>
</evidence>
<evidence type="ECO:0000256" key="3">
    <source>
        <dbReference type="ARBA" id="ARBA00001964"/>
    </source>
</evidence>
<comment type="cofactor">
    <cofactor evidence="3">
        <name>thiamine diphosphate</name>
        <dbReference type="ChEBI" id="CHEBI:58937"/>
    </cofactor>
</comment>